<dbReference type="EMBL" id="JAUJQS010000048">
    <property type="protein sequence ID" value="MDN7570248.1"/>
    <property type="molecule type" value="Genomic_DNA"/>
</dbReference>
<proteinExistence type="predicted"/>
<evidence type="ECO:0000313" key="2">
    <source>
        <dbReference type="Proteomes" id="UP001172109"/>
    </source>
</evidence>
<accession>A0AAP4RA46</accession>
<dbReference type="AlphaFoldDB" id="A0AAP4RA46"/>
<comment type="caution">
    <text evidence="1">The sequence shown here is derived from an EMBL/GenBank/DDBJ whole genome shotgun (WGS) entry which is preliminary data.</text>
</comment>
<sequence>MSDIFQTYFAFILASLGYPVDDVRWSLGYCQGDGMRFTGCVDAKVVARRLLADKPVFMGLVFSAVGRGERINITASDHRYVHEHTMTADRSYDTDLTLAEDKAMSLLLSLVEEDIVSVSQRLRDDGYACIEAAPSDASVVVDRTFGDFGLKVSVQQEEAQYLADSGDRLYDLIDMIEIAKGRQGAVMVSVQLEHDGEEVGSSQLGGFSFTGDWQALASQRDFRSCVRELLGGACAEVREILGMEKRGHQTASIMAA</sequence>
<name>A0AAP4RA46_9BURK</name>
<dbReference type="Proteomes" id="UP001172109">
    <property type="component" value="Unassembled WGS sequence"/>
</dbReference>
<organism evidence="1 2">
    <name type="scientific">Burkholderia contaminans</name>
    <dbReference type="NCBI Taxonomy" id="488447"/>
    <lineage>
        <taxon>Bacteria</taxon>
        <taxon>Pseudomonadati</taxon>
        <taxon>Pseudomonadota</taxon>
        <taxon>Betaproteobacteria</taxon>
        <taxon>Burkholderiales</taxon>
        <taxon>Burkholderiaceae</taxon>
        <taxon>Burkholderia</taxon>
        <taxon>Burkholderia cepacia complex</taxon>
    </lineage>
</organism>
<dbReference type="RefSeq" id="WP_137962483.1">
    <property type="nucleotide sequence ID" value="NZ_JAUJQS010000048.1"/>
</dbReference>
<protein>
    <submittedName>
        <fullName evidence="1">Uncharacterized protein</fullName>
    </submittedName>
</protein>
<gene>
    <name evidence="1" type="ORF">QZM56_37820</name>
</gene>
<reference evidence="1" key="1">
    <citation type="submission" date="2023-07" db="EMBL/GenBank/DDBJ databases">
        <title>A collection of bacterial strains from the Burkholderia cepacia Research Laboratory and Repository.</title>
        <authorList>
            <person name="Lipuma J."/>
            <person name="Spilker T."/>
            <person name="Caverly L."/>
        </authorList>
    </citation>
    <scope>NUCLEOTIDE SEQUENCE</scope>
    <source>
        <strain evidence="1">AU44979</strain>
    </source>
</reference>
<evidence type="ECO:0000313" key="1">
    <source>
        <dbReference type="EMBL" id="MDN7570248.1"/>
    </source>
</evidence>